<dbReference type="InterPro" id="IPR006860">
    <property type="entry name" value="FecR"/>
</dbReference>
<accession>A0A3S3SRR2</accession>
<dbReference type="AlphaFoldDB" id="A0A3S3SRR2"/>
<evidence type="ECO:0000259" key="2">
    <source>
        <dbReference type="Pfam" id="PF04773"/>
    </source>
</evidence>
<dbReference type="InterPro" id="IPR012373">
    <property type="entry name" value="Ferrdict_sens_TM"/>
</dbReference>
<dbReference type="PIRSF" id="PIRSF018266">
    <property type="entry name" value="FecR"/>
    <property type="match status" value="1"/>
</dbReference>
<dbReference type="PANTHER" id="PTHR30273:SF2">
    <property type="entry name" value="PROTEIN FECR"/>
    <property type="match status" value="1"/>
</dbReference>
<dbReference type="GO" id="GO:0016989">
    <property type="term" value="F:sigma factor antagonist activity"/>
    <property type="evidence" value="ECO:0007669"/>
    <property type="project" value="TreeGrafter"/>
</dbReference>
<keyword evidence="1" id="KW-0472">Membrane</keyword>
<evidence type="ECO:0000313" key="5">
    <source>
        <dbReference type="Proteomes" id="UP000284120"/>
    </source>
</evidence>
<feature type="domain" description="FecR protein" evidence="2">
    <location>
        <begin position="133"/>
        <end position="223"/>
    </location>
</feature>
<dbReference type="OrthoDB" id="1119382at2"/>
<evidence type="ECO:0000313" key="4">
    <source>
        <dbReference type="EMBL" id="RWU03962.1"/>
    </source>
</evidence>
<reference evidence="4 5" key="1">
    <citation type="submission" date="2018-06" db="EMBL/GenBank/DDBJ databases">
        <title>Pedobacter endophyticus sp. nov., an endophytic bacterium isolated from a leaf of Triticum aestivum.</title>
        <authorList>
            <person name="Zhang L."/>
        </authorList>
    </citation>
    <scope>NUCLEOTIDE SEQUENCE [LARGE SCALE GENOMIC DNA]</scope>
    <source>
        <strain evidence="4 5">CM134L-2</strain>
    </source>
</reference>
<feature type="domain" description="Protein FecR C-terminal" evidence="3">
    <location>
        <begin position="270"/>
        <end position="339"/>
    </location>
</feature>
<dbReference type="Proteomes" id="UP000284120">
    <property type="component" value="Unassembled WGS sequence"/>
</dbReference>
<keyword evidence="1" id="KW-1133">Transmembrane helix</keyword>
<dbReference type="PANTHER" id="PTHR30273">
    <property type="entry name" value="PERIPLASMIC SIGNAL SENSOR AND SIGMA FACTOR ACTIVATOR FECR-RELATED"/>
    <property type="match status" value="1"/>
</dbReference>
<comment type="caution">
    <text evidence="4">The sequence shown here is derived from an EMBL/GenBank/DDBJ whole genome shotgun (WGS) entry which is preliminary data.</text>
</comment>
<dbReference type="InterPro" id="IPR032508">
    <property type="entry name" value="FecR_C"/>
</dbReference>
<evidence type="ECO:0000256" key="1">
    <source>
        <dbReference type="SAM" id="Phobius"/>
    </source>
</evidence>
<keyword evidence="5" id="KW-1185">Reference proteome</keyword>
<proteinExistence type="predicted"/>
<protein>
    <submittedName>
        <fullName evidence="4">FecR family protein</fullName>
    </submittedName>
</protein>
<keyword evidence="1" id="KW-0812">Transmembrane</keyword>
<dbReference type="Gene3D" id="2.60.120.1440">
    <property type="match status" value="1"/>
</dbReference>
<dbReference type="Pfam" id="PF16344">
    <property type="entry name" value="FecR_C"/>
    <property type="match status" value="1"/>
</dbReference>
<name>A0A3S3SRR2_9SPHI</name>
<organism evidence="4 5">
    <name type="scientific">Pedobacter chitinilyticus</name>
    <dbReference type="NCBI Taxonomy" id="2233776"/>
    <lineage>
        <taxon>Bacteria</taxon>
        <taxon>Pseudomonadati</taxon>
        <taxon>Bacteroidota</taxon>
        <taxon>Sphingobacteriia</taxon>
        <taxon>Sphingobacteriales</taxon>
        <taxon>Sphingobacteriaceae</taxon>
        <taxon>Pedobacter</taxon>
    </lineage>
</organism>
<evidence type="ECO:0000259" key="3">
    <source>
        <dbReference type="Pfam" id="PF16344"/>
    </source>
</evidence>
<gene>
    <name evidence="4" type="ORF">DPV69_19975</name>
</gene>
<dbReference type="RefSeq" id="WP_113649201.1">
    <property type="nucleotide sequence ID" value="NZ_QMHN01000008.1"/>
</dbReference>
<sequence length="347" mass="39886">MSLENQKALIKKYLDGQCSPEELKQVRAILKKDDAQQLFDQIWDEEWAHQINPQQNNATSQQQQRWKQMLDQRIFEDASAPTPQIKPFYQHNQFWRYAAVWLVLILGVAFWQVSSKKETTVEQTFAFTEMQNPKGQRTQIILPDSSIVYLGAMSKIRFAKKFASNIREVALEGEAFFEVTKNPKKPFIIHTGNISTQVLGTSFKIDAFAGQPIKVLVSTGKVRVDRHINHQIQPIAMLLPGEMVTWNENTAKKVLANVDVTEVTGWKDGKLHFDETKLADIAKILERWYNVNIEIVNPTLAKRLIKVNLTTNISIVKIMNILSVAGDFHYQINGKEIHINNKERKTM</sequence>
<feature type="transmembrane region" description="Helical" evidence="1">
    <location>
        <begin position="94"/>
        <end position="113"/>
    </location>
</feature>
<dbReference type="Gene3D" id="3.55.50.30">
    <property type="match status" value="1"/>
</dbReference>
<dbReference type="EMBL" id="SAYW01000008">
    <property type="protein sequence ID" value="RWU03962.1"/>
    <property type="molecule type" value="Genomic_DNA"/>
</dbReference>
<dbReference type="Pfam" id="PF04773">
    <property type="entry name" value="FecR"/>
    <property type="match status" value="1"/>
</dbReference>